<dbReference type="EMBL" id="JAQQWP010000001">
    <property type="protein sequence ID" value="KAK8133131.1"/>
    <property type="molecule type" value="Genomic_DNA"/>
</dbReference>
<dbReference type="Proteomes" id="UP001392437">
    <property type="component" value="Unassembled WGS sequence"/>
</dbReference>
<gene>
    <name evidence="1" type="ORF">PG999_001304</name>
</gene>
<protein>
    <submittedName>
        <fullName evidence="1">Uncharacterized protein</fullName>
    </submittedName>
</protein>
<reference evidence="1 2" key="1">
    <citation type="submission" date="2023-01" db="EMBL/GenBank/DDBJ databases">
        <title>Analysis of 21 Apiospora genomes using comparative genomics revels a genus with tremendous synthesis potential of carbohydrate active enzymes and secondary metabolites.</title>
        <authorList>
            <person name="Sorensen T."/>
        </authorList>
    </citation>
    <scope>NUCLEOTIDE SEQUENCE [LARGE SCALE GENOMIC DNA]</scope>
    <source>
        <strain evidence="1 2">CBS 117206</strain>
    </source>
</reference>
<comment type="caution">
    <text evidence="1">The sequence shown here is derived from an EMBL/GenBank/DDBJ whole genome shotgun (WGS) entry which is preliminary data.</text>
</comment>
<sequence length="351" mass="38735">MVLLNGNLELLCVSSNRAVTFDLLVALVGAVYFDRDWREDLTGREEVDDIKRYDVADELYIEGMDDDISDLDAPQGVMDLADVLLETGSMELIGADRLTPIVLGTMREATASRGEAIMAVTGATGWHMGRSVTQFQNASDAEDLLFGLYPFEFIHELRQSCGAFFFMYQQEMSTLIYTEKGFIDPGFRGTMLPFMKDSPAGYNVLSTDEVGDRNVTDHPSTESWRLERDGSVWLPQVAIAAGSNCNITSGAQGLATYLIADIGYNDPYISGIRQTLHIKGDLVDIVNSLKEEAVAVCTGFSSWHIFGIILQRSTKGSGPFVKAGTFFTSIVQELDFVFSIPEPVPVNWRVL</sequence>
<keyword evidence="2" id="KW-1185">Reference proteome</keyword>
<evidence type="ECO:0000313" key="1">
    <source>
        <dbReference type="EMBL" id="KAK8133131.1"/>
    </source>
</evidence>
<name>A0AAW0REF1_9PEZI</name>
<dbReference type="AlphaFoldDB" id="A0AAW0REF1"/>
<accession>A0AAW0REF1</accession>
<evidence type="ECO:0000313" key="2">
    <source>
        <dbReference type="Proteomes" id="UP001392437"/>
    </source>
</evidence>
<organism evidence="1 2">
    <name type="scientific">Apiospora kogelbergensis</name>
    <dbReference type="NCBI Taxonomy" id="1337665"/>
    <lineage>
        <taxon>Eukaryota</taxon>
        <taxon>Fungi</taxon>
        <taxon>Dikarya</taxon>
        <taxon>Ascomycota</taxon>
        <taxon>Pezizomycotina</taxon>
        <taxon>Sordariomycetes</taxon>
        <taxon>Xylariomycetidae</taxon>
        <taxon>Amphisphaeriales</taxon>
        <taxon>Apiosporaceae</taxon>
        <taxon>Apiospora</taxon>
    </lineage>
</organism>
<proteinExistence type="predicted"/>